<organism evidence="5 6">
    <name type="scientific">Penicillium subrubescens</name>
    <dbReference type="NCBI Taxonomy" id="1316194"/>
    <lineage>
        <taxon>Eukaryota</taxon>
        <taxon>Fungi</taxon>
        <taxon>Dikarya</taxon>
        <taxon>Ascomycota</taxon>
        <taxon>Pezizomycotina</taxon>
        <taxon>Eurotiomycetes</taxon>
        <taxon>Eurotiomycetidae</taxon>
        <taxon>Eurotiales</taxon>
        <taxon>Aspergillaceae</taxon>
        <taxon>Penicillium</taxon>
    </lineage>
</organism>
<dbReference type="OrthoDB" id="1669814at2759"/>
<evidence type="ECO:0000256" key="2">
    <source>
        <dbReference type="ARBA" id="ARBA00022857"/>
    </source>
</evidence>
<evidence type="ECO:0000256" key="3">
    <source>
        <dbReference type="ARBA" id="ARBA00023002"/>
    </source>
</evidence>
<dbReference type="InterPro" id="IPR020904">
    <property type="entry name" value="Sc_DH/Rdtase_CS"/>
</dbReference>
<dbReference type="SMART" id="SM00822">
    <property type="entry name" value="PKS_KR"/>
    <property type="match status" value="1"/>
</dbReference>
<dbReference type="InterPro" id="IPR002347">
    <property type="entry name" value="SDR_fam"/>
</dbReference>
<dbReference type="Proteomes" id="UP000186955">
    <property type="component" value="Unassembled WGS sequence"/>
</dbReference>
<name>A0A1Q5TC70_9EURO</name>
<evidence type="ECO:0000256" key="1">
    <source>
        <dbReference type="ARBA" id="ARBA00006484"/>
    </source>
</evidence>
<evidence type="ECO:0000313" key="6">
    <source>
        <dbReference type="Proteomes" id="UP000186955"/>
    </source>
</evidence>
<dbReference type="PANTHER" id="PTHR42760:SF133">
    <property type="entry name" value="3-OXOACYL-[ACYL-CARRIER-PROTEIN] REDUCTASE"/>
    <property type="match status" value="1"/>
</dbReference>
<dbReference type="GO" id="GO:0006633">
    <property type="term" value="P:fatty acid biosynthetic process"/>
    <property type="evidence" value="ECO:0007669"/>
    <property type="project" value="TreeGrafter"/>
</dbReference>
<gene>
    <name evidence="5" type="ORF">PENSUB_9748</name>
</gene>
<protein>
    <submittedName>
        <fullName evidence="5">3-oxoacyl-[acyl-carrier-protein] reductase FabG</fullName>
    </submittedName>
</protein>
<evidence type="ECO:0000313" key="5">
    <source>
        <dbReference type="EMBL" id="OKO97822.1"/>
    </source>
</evidence>
<reference evidence="5 6" key="1">
    <citation type="submission" date="2016-10" db="EMBL/GenBank/DDBJ databases">
        <title>Genome sequence of the ascomycete fungus Penicillium subrubescens.</title>
        <authorList>
            <person name="De Vries R.P."/>
            <person name="Peng M."/>
            <person name="Dilokpimol A."/>
            <person name="Hilden K."/>
            <person name="Makela M.R."/>
            <person name="Grigoriev I."/>
            <person name="Riley R."/>
            <person name="Granchi Z."/>
        </authorList>
    </citation>
    <scope>NUCLEOTIDE SEQUENCE [LARGE SCALE GENOMIC DNA]</scope>
    <source>
        <strain evidence="5 6">CBS 132785</strain>
    </source>
</reference>
<dbReference type="EMBL" id="MNBE01000683">
    <property type="protein sequence ID" value="OKO97822.1"/>
    <property type="molecule type" value="Genomic_DNA"/>
</dbReference>
<dbReference type="PROSITE" id="PS00061">
    <property type="entry name" value="ADH_SHORT"/>
    <property type="match status" value="1"/>
</dbReference>
<evidence type="ECO:0000259" key="4">
    <source>
        <dbReference type="SMART" id="SM00822"/>
    </source>
</evidence>
<comment type="similarity">
    <text evidence="1">Belongs to the short-chain dehydrogenases/reductases (SDR) family.</text>
</comment>
<feature type="domain" description="Ketoreductase" evidence="4">
    <location>
        <begin position="6"/>
        <end position="206"/>
    </location>
</feature>
<dbReference type="STRING" id="1316194.A0A1Q5TC70"/>
<dbReference type="InterPro" id="IPR036291">
    <property type="entry name" value="NAD(P)-bd_dom_sf"/>
</dbReference>
<dbReference type="SUPFAM" id="SSF51735">
    <property type="entry name" value="NAD(P)-binding Rossmann-fold domains"/>
    <property type="match status" value="1"/>
</dbReference>
<dbReference type="FunFam" id="3.40.50.720:FF:000084">
    <property type="entry name" value="Short-chain dehydrogenase reductase"/>
    <property type="match status" value="1"/>
</dbReference>
<dbReference type="InterPro" id="IPR057326">
    <property type="entry name" value="KR_dom"/>
</dbReference>
<keyword evidence="2" id="KW-0521">NADP</keyword>
<accession>A0A1Q5TC70</accession>
<dbReference type="GO" id="GO:0048038">
    <property type="term" value="F:quinone binding"/>
    <property type="evidence" value="ECO:0007669"/>
    <property type="project" value="TreeGrafter"/>
</dbReference>
<dbReference type="AlphaFoldDB" id="A0A1Q5TC70"/>
<dbReference type="CDD" id="cd05233">
    <property type="entry name" value="SDR_c"/>
    <property type="match status" value="1"/>
</dbReference>
<dbReference type="Pfam" id="PF13561">
    <property type="entry name" value="adh_short_C2"/>
    <property type="match status" value="1"/>
</dbReference>
<dbReference type="PRINTS" id="PR00081">
    <property type="entry name" value="GDHRDH"/>
</dbReference>
<keyword evidence="6" id="KW-1185">Reference proteome</keyword>
<proteinExistence type="inferred from homology"/>
<keyword evidence="3" id="KW-0560">Oxidoreductase</keyword>
<dbReference type="GO" id="GO:0016616">
    <property type="term" value="F:oxidoreductase activity, acting on the CH-OH group of donors, NAD or NADP as acceptor"/>
    <property type="evidence" value="ECO:0007669"/>
    <property type="project" value="TreeGrafter"/>
</dbReference>
<dbReference type="PANTHER" id="PTHR42760">
    <property type="entry name" value="SHORT-CHAIN DEHYDROGENASES/REDUCTASES FAMILY MEMBER"/>
    <property type="match status" value="1"/>
</dbReference>
<dbReference type="PRINTS" id="PR00080">
    <property type="entry name" value="SDRFAMILY"/>
</dbReference>
<sequence>MGSVSKAYIVTGGSSGIGLAVVQALLAKDAVVHVIDIAPNIPKPLLEAEQSGRVYVHQGIDVSSRAQVDKTFKAILDRSPRIHGLVNSAGIISESLDGLNLPESDESFRRVMEVNLFGTWIAGTAYLNHILDCNPSLRSSPDEMEVREGLGSIVNLASESILRTDPGMASYNTSKHAVVGLTKSWAKDFVRRGVRVNCVAPGMTDTPMIQNESIPPEMVEEFINTVPLKRPARPEEVAQLIVFLLEPTSSYMTGQTIPIEGGITI</sequence>
<comment type="caution">
    <text evidence="5">The sequence shown here is derived from an EMBL/GenBank/DDBJ whole genome shotgun (WGS) entry which is preliminary data.</text>
</comment>
<dbReference type="Gene3D" id="3.40.50.720">
    <property type="entry name" value="NAD(P)-binding Rossmann-like Domain"/>
    <property type="match status" value="1"/>
</dbReference>